<dbReference type="GO" id="GO:0004672">
    <property type="term" value="F:protein kinase activity"/>
    <property type="evidence" value="ECO:0007669"/>
    <property type="project" value="UniProtKB-ARBA"/>
</dbReference>
<reference evidence="3" key="1">
    <citation type="submission" date="2022-11" db="EMBL/GenBank/DDBJ databases">
        <title>Minimal conservation of predation-associated metabolite biosynthetic gene clusters underscores biosynthetic potential of Myxococcota including descriptions for ten novel species: Archangium lansinium sp. nov., Myxococcus landrumus sp. nov., Nannocystis bai.</title>
        <authorList>
            <person name="Ahearne A."/>
            <person name="Stevens C."/>
            <person name="Phillips K."/>
        </authorList>
    </citation>
    <scope>NUCLEOTIDE SEQUENCE</scope>
    <source>
        <strain evidence="3">Na p29</strain>
    </source>
</reference>
<accession>A0A9X3IZT2</accession>
<comment type="caution">
    <text evidence="3">The sequence shown here is derived from an EMBL/GenBank/DDBJ whole genome shotgun (WGS) entry which is preliminary data.</text>
</comment>
<dbReference type="SUPFAM" id="SSF47226">
    <property type="entry name" value="Histidine-containing phosphotransfer domain, HPT domain"/>
    <property type="match status" value="1"/>
</dbReference>
<evidence type="ECO:0000313" key="3">
    <source>
        <dbReference type="EMBL" id="MCY1008278.1"/>
    </source>
</evidence>
<evidence type="ECO:0000313" key="4">
    <source>
        <dbReference type="Proteomes" id="UP001150924"/>
    </source>
</evidence>
<proteinExistence type="predicted"/>
<protein>
    <submittedName>
        <fullName evidence="3">Hpt domain-containing protein</fullName>
    </submittedName>
</protein>
<sequence>MHAPPPVEVDEAELLARLGGRRDLLAMLVGLFSADLPQIHEEFTAALAAGDAAGVRRIAHRVVGTLANLSGGPLLEYGRDIEELSVPENLPILGPRIDAFRAALDELEQRLRKAFA</sequence>
<evidence type="ECO:0000256" key="1">
    <source>
        <dbReference type="PROSITE-ProRule" id="PRU00110"/>
    </source>
</evidence>
<dbReference type="PROSITE" id="PS50894">
    <property type="entry name" value="HPT"/>
    <property type="match status" value="1"/>
</dbReference>
<keyword evidence="4" id="KW-1185">Reference proteome</keyword>
<dbReference type="InterPro" id="IPR008207">
    <property type="entry name" value="Sig_transdc_His_kin_Hpt_dom"/>
</dbReference>
<feature type="domain" description="HPt" evidence="2">
    <location>
        <begin position="21"/>
        <end position="114"/>
    </location>
</feature>
<evidence type="ECO:0000259" key="2">
    <source>
        <dbReference type="PROSITE" id="PS50894"/>
    </source>
</evidence>
<dbReference type="EMBL" id="JAPNKE010000002">
    <property type="protein sequence ID" value="MCY1008278.1"/>
    <property type="molecule type" value="Genomic_DNA"/>
</dbReference>
<dbReference type="Gene3D" id="1.20.120.160">
    <property type="entry name" value="HPT domain"/>
    <property type="match status" value="1"/>
</dbReference>
<feature type="modified residue" description="Phosphohistidine" evidence="1">
    <location>
        <position position="60"/>
    </location>
</feature>
<dbReference type="Pfam" id="PF01627">
    <property type="entry name" value="Hpt"/>
    <property type="match status" value="1"/>
</dbReference>
<dbReference type="AlphaFoldDB" id="A0A9X3IZT2"/>
<dbReference type="InterPro" id="IPR036641">
    <property type="entry name" value="HPT_dom_sf"/>
</dbReference>
<dbReference type="GO" id="GO:0000160">
    <property type="term" value="P:phosphorelay signal transduction system"/>
    <property type="evidence" value="ECO:0007669"/>
    <property type="project" value="InterPro"/>
</dbReference>
<dbReference type="RefSeq" id="WP_267770914.1">
    <property type="nucleotide sequence ID" value="NZ_CP185339.1"/>
</dbReference>
<keyword evidence="1" id="KW-0597">Phosphoprotein</keyword>
<gene>
    <name evidence="3" type="ORF">OV079_22490</name>
</gene>
<name>A0A9X3IZT2_9BACT</name>
<dbReference type="Proteomes" id="UP001150924">
    <property type="component" value="Unassembled WGS sequence"/>
</dbReference>
<organism evidence="3 4">
    <name type="scientific">Nannocystis pusilla</name>
    <dbReference type="NCBI Taxonomy" id="889268"/>
    <lineage>
        <taxon>Bacteria</taxon>
        <taxon>Pseudomonadati</taxon>
        <taxon>Myxococcota</taxon>
        <taxon>Polyangia</taxon>
        <taxon>Nannocystales</taxon>
        <taxon>Nannocystaceae</taxon>
        <taxon>Nannocystis</taxon>
    </lineage>
</organism>